<keyword evidence="15" id="KW-1185">Reference proteome</keyword>
<evidence type="ECO:0000256" key="7">
    <source>
        <dbReference type="ARBA" id="ARBA00022592"/>
    </source>
</evidence>
<evidence type="ECO:0000259" key="13">
    <source>
        <dbReference type="Pfam" id="PF12849"/>
    </source>
</evidence>
<evidence type="ECO:0000256" key="5">
    <source>
        <dbReference type="ARBA" id="ARBA00022448"/>
    </source>
</evidence>
<comment type="subcellular location">
    <subcellularLocation>
        <location evidence="2 12">Cell membrane</location>
        <topology evidence="2 12">Lipid-anchor</topology>
    </subcellularLocation>
</comment>
<accession>A0ABY7JPA8</accession>
<keyword evidence="7 12" id="KW-0592">Phosphate transport</keyword>
<keyword evidence="8 12" id="KW-0732">Signal</keyword>
<feature type="domain" description="PBP" evidence="13">
    <location>
        <begin position="36"/>
        <end position="264"/>
    </location>
</feature>
<keyword evidence="9" id="KW-0472">Membrane</keyword>
<comment type="function">
    <text evidence="1">Part of the ABC transporter complex PstSACB involved in phosphate import.</text>
</comment>
<dbReference type="PROSITE" id="PS51257">
    <property type="entry name" value="PROKAR_LIPOPROTEIN"/>
    <property type="match status" value="1"/>
</dbReference>
<gene>
    <name evidence="14" type="ORF">O0R46_01800</name>
</gene>
<dbReference type="RefSeq" id="WP_269311902.1">
    <property type="nucleotide sequence ID" value="NZ_CP114052.1"/>
</dbReference>
<reference evidence="14" key="1">
    <citation type="submission" date="2022-12" db="EMBL/GenBank/DDBJ databases">
        <title>Peptostreptococcus.</title>
        <authorList>
            <person name="Lee S.H."/>
        </authorList>
    </citation>
    <scope>NUCLEOTIDE SEQUENCE</scope>
    <source>
        <strain evidence="14">CBA3647</strain>
    </source>
</reference>
<evidence type="ECO:0000256" key="12">
    <source>
        <dbReference type="RuleBase" id="RU367119"/>
    </source>
</evidence>
<proteinExistence type="inferred from homology"/>
<comment type="function">
    <text evidence="12">Involved in the system for phosphate transport across the cytoplasmic membrane.</text>
</comment>
<dbReference type="PANTHER" id="PTHR30570:SF4">
    <property type="entry name" value="PHOSPHATE-BINDING PROTEIN PSTS 1"/>
    <property type="match status" value="1"/>
</dbReference>
<comment type="subunit">
    <text evidence="4 12">The complex is composed of two ATP-binding proteins (PstB), two transmembrane proteins (PstC and PstA) and a solute-binding protein (PstS).</text>
</comment>
<keyword evidence="10 12" id="KW-0564">Palmitate</keyword>
<evidence type="ECO:0000256" key="11">
    <source>
        <dbReference type="ARBA" id="ARBA00023288"/>
    </source>
</evidence>
<evidence type="ECO:0000256" key="8">
    <source>
        <dbReference type="ARBA" id="ARBA00022729"/>
    </source>
</evidence>
<comment type="similarity">
    <text evidence="3 12">Belongs to the PstS family.</text>
</comment>
<evidence type="ECO:0000256" key="1">
    <source>
        <dbReference type="ARBA" id="ARBA00002841"/>
    </source>
</evidence>
<keyword evidence="5 12" id="KW-0813">Transport</keyword>
<dbReference type="SUPFAM" id="SSF53850">
    <property type="entry name" value="Periplasmic binding protein-like II"/>
    <property type="match status" value="1"/>
</dbReference>
<dbReference type="InterPro" id="IPR011862">
    <property type="entry name" value="Phos-bd"/>
</dbReference>
<evidence type="ECO:0000256" key="4">
    <source>
        <dbReference type="ARBA" id="ARBA00011529"/>
    </source>
</evidence>
<evidence type="ECO:0000256" key="10">
    <source>
        <dbReference type="ARBA" id="ARBA00023139"/>
    </source>
</evidence>
<dbReference type="PANTHER" id="PTHR30570">
    <property type="entry name" value="PERIPLASMIC PHOSPHATE BINDING COMPONENT OF PHOSPHATE ABC TRANSPORTER"/>
    <property type="match status" value="1"/>
</dbReference>
<dbReference type="NCBIfam" id="TIGR02136">
    <property type="entry name" value="ptsS_2"/>
    <property type="match status" value="1"/>
</dbReference>
<dbReference type="CDD" id="cd13653">
    <property type="entry name" value="PBP2_phosphate_like_1"/>
    <property type="match status" value="1"/>
</dbReference>
<evidence type="ECO:0000256" key="2">
    <source>
        <dbReference type="ARBA" id="ARBA00004193"/>
    </source>
</evidence>
<protein>
    <recommendedName>
        <fullName evidence="12">Phosphate-binding protein</fullName>
    </recommendedName>
</protein>
<evidence type="ECO:0000256" key="3">
    <source>
        <dbReference type="ARBA" id="ARBA00008725"/>
    </source>
</evidence>
<evidence type="ECO:0000256" key="9">
    <source>
        <dbReference type="ARBA" id="ARBA00023136"/>
    </source>
</evidence>
<dbReference type="EMBL" id="CP114052">
    <property type="protein sequence ID" value="WAW15208.1"/>
    <property type="molecule type" value="Genomic_DNA"/>
</dbReference>
<feature type="chain" id="PRO_5044979872" description="Phosphate-binding protein" evidence="12">
    <location>
        <begin position="20"/>
        <end position="296"/>
    </location>
</feature>
<dbReference type="InterPro" id="IPR024370">
    <property type="entry name" value="PBP_domain"/>
</dbReference>
<dbReference type="InterPro" id="IPR050811">
    <property type="entry name" value="Phosphate_ABC_transporter"/>
</dbReference>
<evidence type="ECO:0000256" key="6">
    <source>
        <dbReference type="ARBA" id="ARBA00022475"/>
    </source>
</evidence>
<feature type="signal peptide" evidence="12">
    <location>
        <begin position="1"/>
        <end position="19"/>
    </location>
</feature>
<evidence type="ECO:0000313" key="14">
    <source>
        <dbReference type="EMBL" id="WAW15208.1"/>
    </source>
</evidence>
<organism evidence="14 15">
    <name type="scientific">Peptostreptococcus equinus</name>
    <dbReference type="NCBI Taxonomy" id="3003601"/>
    <lineage>
        <taxon>Bacteria</taxon>
        <taxon>Bacillati</taxon>
        <taxon>Bacillota</taxon>
        <taxon>Clostridia</taxon>
        <taxon>Peptostreptococcales</taxon>
        <taxon>Peptostreptococcaceae</taxon>
        <taxon>Peptostreptococcus</taxon>
    </lineage>
</organism>
<dbReference type="Proteomes" id="UP001164187">
    <property type="component" value="Chromosome"/>
</dbReference>
<sequence>MLKKKIGLITLTVVLSASALVGCGGSNDKKSDTGKDLKGNITAVGSSALQPLVEAASSGFTEKNPNVKVNVQGGGSGQGLSQISSGTVQIGNSDVFAEEKKVKTDNLEDNKVAVVGMGPVVNKEVKVDNITSQQLADIFTGKIKNWKEVGGADQEIVVINRAQGSGTRATFEKFALNGQQSVKAQEQDNSGSVQKIVGQTPGSISYLAFSYFKGDIKPLKVDGVEPKAENIADNKWKIWSYEHMYTQKKADEATKAFIEYMKSDDVQNKLVSKLGYISINQMKIERDANGKVSEVK</sequence>
<dbReference type="Pfam" id="PF12849">
    <property type="entry name" value="PBP_like_2"/>
    <property type="match status" value="1"/>
</dbReference>
<dbReference type="Gene3D" id="3.40.190.10">
    <property type="entry name" value="Periplasmic binding protein-like II"/>
    <property type="match status" value="2"/>
</dbReference>
<keyword evidence="6 12" id="KW-1003">Cell membrane</keyword>
<evidence type="ECO:0000313" key="15">
    <source>
        <dbReference type="Proteomes" id="UP001164187"/>
    </source>
</evidence>
<name>A0ABY7JPA8_9FIRM</name>
<keyword evidence="11 12" id="KW-0449">Lipoprotein</keyword>